<comment type="similarity">
    <text evidence="3 9">Belongs to the iron/ascorbate-dependent oxidoreductase family.</text>
</comment>
<dbReference type="GO" id="GO:0009805">
    <property type="term" value="P:coumarin biosynthetic process"/>
    <property type="evidence" value="ECO:0007669"/>
    <property type="project" value="UniProtKB-ARBA"/>
</dbReference>
<dbReference type="GO" id="GO:0031418">
    <property type="term" value="F:L-ascorbic acid binding"/>
    <property type="evidence" value="ECO:0007669"/>
    <property type="project" value="UniProtKB-KW"/>
</dbReference>
<comment type="cofactor">
    <cofactor evidence="1">
        <name>L-ascorbate</name>
        <dbReference type="ChEBI" id="CHEBI:38290"/>
    </cofactor>
</comment>
<keyword evidence="13" id="KW-1185">Reference proteome</keyword>
<evidence type="ECO:0000313" key="12">
    <source>
        <dbReference type="EMBL" id="CAA3019066.1"/>
    </source>
</evidence>
<dbReference type="InterPro" id="IPR050231">
    <property type="entry name" value="Iron_ascorbate_oxido_reductase"/>
</dbReference>
<evidence type="ECO:0000256" key="2">
    <source>
        <dbReference type="ARBA" id="ARBA00004966"/>
    </source>
</evidence>
<reference evidence="12 13" key="1">
    <citation type="submission" date="2019-12" db="EMBL/GenBank/DDBJ databases">
        <authorList>
            <person name="Alioto T."/>
            <person name="Alioto T."/>
            <person name="Gomez Garrido J."/>
        </authorList>
    </citation>
    <scope>NUCLEOTIDE SEQUENCE [LARGE SCALE GENOMIC DNA]</scope>
</reference>
<dbReference type="InterPro" id="IPR044861">
    <property type="entry name" value="IPNS-like_FE2OG_OXY"/>
</dbReference>
<dbReference type="Gramene" id="OE9A048352T1">
    <property type="protein sequence ID" value="OE9A048352C1"/>
    <property type="gene ID" value="OE9A048352"/>
</dbReference>
<evidence type="ECO:0000256" key="10">
    <source>
        <dbReference type="SAM" id="MobiDB-lite"/>
    </source>
</evidence>
<feature type="region of interest" description="Disordered" evidence="10">
    <location>
        <begin position="325"/>
        <end position="347"/>
    </location>
</feature>
<dbReference type="Gene3D" id="2.60.120.330">
    <property type="entry name" value="B-lactam Antibiotic, Isopenicillin N Synthase, Chain"/>
    <property type="match status" value="1"/>
</dbReference>
<evidence type="ECO:0000256" key="8">
    <source>
        <dbReference type="ARBA" id="ARBA00023241"/>
    </source>
</evidence>
<dbReference type="GO" id="GO:0046872">
    <property type="term" value="F:metal ion binding"/>
    <property type="evidence" value="ECO:0007669"/>
    <property type="project" value="UniProtKB-KW"/>
</dbReference>
<accession>A0A8S0UL18</accession>
<proteinExistence type="inferred from homology"/>
<dbReference type="InterPro" id="IPR026992">
    <property type="entry name" value="DIOX_N"/>
</dbReference>
<keyword evidence="7 9" id="KW-0408">Iron</keyword>
<dbReference type="GO" id="GO:0009813">
    <property type="term" value="P:flavonoid biosynthetic process"/>
    <property type="evidence" value="ECO:0007669"/>
    <property type="project" value="UniProtKB-KW"/>
</dbReference>
<comment type="caution">
    <text evidence="12">The sequence shown here is derived from an EMBL/GenBank/DDBJ whole genome shotgun (WGS) entry which is preliminary data.</text>
</comment>
<evidence type="ECO:0000256" key="3">
    <source>
        <dbReference type="ARBA" id="ARBA00008056"/>
    </source>
</evidence>
<dbReference type="InterPro" id="IPR005123">
    <property type="entry name" value="Oxoglu/Fe-dep_dioxygenase_dom"/>
</dbReference>
<keyword evidence="6 9" id="KW-0560">Oxidoreductase</keyword>
<dbReference type="EMBL" id="CACTIH010008028">
    <property type="protein sequence ID" value="CAA3019066.1"/>
    <property type="molecule type" value="Genomic_DNA"/>
</dbReference>
<dbReference type="GO" id="GO:0002238">
    <property type="term" value="P:response to molecule of fungal origin"/>
    <property type="evidence" value="ECO:0007669"/>
    <property type="project" value="UniProtKB-ARBA"/>
</dbReference>
<dbReference type="PROSITE" id="PS51471">
    <property type="entry name" value="FE2OG_OXY"/>
    <property type="match status" value="1"/>
</dbReference>
<feature type="domain" description="Fe2OG dioxygenase" evidence="11">
    <location>
        <begin position="170"/>
        <end position="275"/>
    </location>
</feature>
<gene>
    <name evidence="12" type="ORF">OLEA9_A048352</name>
</gene>
<feature type="non-terminal residue" evidence="12">
    <location>
        <position position="347"/>
    </location>
</feature>
<organism evidence="12 13">
    <name type="scientific">Olea europaea subsp. europaea</name>
    <dbReference type="NCBI Taxonomy" id="158383"/>
    <lineage>
        <taxon>Eukaryota</taxon>
        <taxon>Viridiplantae</taxon>
        <taxon>Streptophyta</taxon>
        <taxon>Embryophyta</taxon>
        <taxon>Tracheophyta</taxon>
        <taxon>Spermatophyta</taxon>
        <taxon>Magnoliopsida</taxon>
        <taxon>eudicotyledons</taxon>
        <taxon>Gunneridae</taxon>
        <taxon>Pentapetalae</taxon>
        <taxon>asterids</taxon>
        <taxon>lamiids</taxon>
        <taxon>Lamiales</taxon>
        <taxon>Oleaceae</taxon>
        <taxon>Oleeae</taxon>
        <taxon>Olea</taxon>
    </lineage>
</organism>
<dbReference type="AlphaFoldDB" id="A0A8S0UL18"/>
<dbReference type="InterPro" id="IPR027443">
    <property type="entry name" value="IPNS-like_sf"/>
</dbReference>
<sequence>EKFIRDEDERPKVAFNEFSKDIPVISLAGLDEAGGRRSEICKKIVEAFEDWGIFRVVDHGIDSKLISEMIRLSLDFFALPVAEKLRFDMSGGKKGGFYCIQSPSCSSNMLFSTLVHSLSARDYCGLPNKPEGWRAVTEAYSEKLMYLACKLLEVLSEAMDLEKEALTKACVDMDQKVVVNFYPKCPQHNRISHSDPSGIRIGYHYSTVPGPGWRASSHGDGFNTWITVQPVEGACVVNLGDHGHYLSNGRFKNADHQVVVNSKYSRLSIATFQNPPLEAIVYPLKVRVGEKPVLDEPITFSEMYKRKMSKDLELARLKKLAKEKQLQVEEPNQETNAKPKSYEEIFA</sequence>
<evidence type="ECO:0000256" key="4">
    <source>
        <dbReference type="ARBA" id="ARBA00022723"/>
    </source>
</evidence>
<dbReference type="FunFam" id="2.60.120.330:FF:000016">
    <property type="entry name" value="Naringenin,2-oxoglutarate 3-dioxygenase"/>
    <property type="match status" value="1"/>
</dbReference>
<dbReference type="SUPFAM" id="SSF51197">
    <property type="entry name" value="Clavaminate synthase-like"/>
    <property type="match status" value="1"/>
</dbReference>
<evidence type="ECO:0000256" key="9">
    <source>
        <dbReference type="RuleBase" id="RU003682"/>
    </source>
</evidence>
<name>A0A8S0UL18_OLEEU</name>
<dbReference type="GO" id="GO:0016706">
    <property type="term" value="F:2-oxoglutarate-dependent dioxygenase activity"/>
    <property type="evidence" value="ECO:0007669"/>
    <property type="project" value="UniProtKB-ARBA"/>
</dbReference>
<dbReference type="Pfam" id="PF14226">
    <property type="entry name" value="DIOX_N"/>
    <property type="match status" value="1"/>
</dbReference>
<comment type="pathway">
    <text evidence="2">Secondary metabolite biosynthesis; flavonoid biosynthesis.</text>
</comment>
<dbReference type="PANTHER" id="PTHR47990">
    <property type="entry name" value="2-OXOGLUTARATE (2OG) AND FE(II)-DEPENDENT OXYGENASE SUPERFAMILY PROTEIN-RELATED"/>
    <property type="match status" value="1"/>
</dbReference>
<protein>
    <submittedName>
        <fullName evidence="12">Naringenin,2-oxoglutarate 3-dioxygenase</fullName>
    </submittedName>
</protein>
<evidence type="ECO:0000256" key="6">
    <source>
        <dbReference type="ARBA" id="ARBA00023002"/>
    </source>
</evidence>
<dbReference type="Proteomes" id="UP000594638">
    <property type="component" value="Unassembled WGS sequence"/>
</dbReference>
<evidence type="ECO:0000256" key="7">
    <source>
        <dbReference type="ARBA" id="ARBA00023004"/>
    </source>
</evidence>
<evidence type="ECO:0000256" key="1">
    <source>
        <dbReference type="ARBA" id="ARBA00001961"/>
    </source>
</evidence>
<dbReference type="Pfam" id="PF03171">
    <property type="entry name" value="2OG-FeII_Oxy"/>
    <property type="match status" value="1"/>
</dbReference>
<dbReference type="OrthoDB" id="288590at2759"/>
<evidence type="ECO:0000313" key="13">
    <source>
        <dbReference type="Proteomes" id="UP000594638"/>
    </source>
</evidence>
<keyword evidence="4 9" id="KW-0479">Metal-binding</keyword>
<evidence type="ECO:0000256" key="5">
    <source>
        <dbReference type="ARBA" id="ARBA00022896"/>
    </source>
</evidence>
<keyword evidence="8" id="KW-0284">Flavonoid biosynthesis</keyword>
<keyword evidence="5" id="KW-0847">Vitamin C</keyword>
<evidence type="ECO:0000259" key="11">
    <source>
        <dbReference type="PROSITE" id="PS51471"/>
    </source>
</evidence>